<feature type="compositionally biased region" description="Basic residues" evidence="6">
    <location>
        <begin position="510"/>
        <end position="519"/>
    </location>
</feature>
<keyword evidence="2" id="KW-0539">Nucleus</keyword>
<dbReference type="EC" id="2.4.2.-" evidence="4"/>
<evidence type="ECO:0000256" key="3">
    <source>
        <dbReference type="ARBA" id="ARBA00024347"/>
    </source>
</evidence>
<dbReference type="PANTHER" id="PTHR45740:SF2">
    <property type="entry name" value="POLY [ADP-RIBOSE] POLYMERASE"/>
    <property type="match status" value="1"/>
</dbReference>
<feature type="region of interest" description="Disordered" evidence="6">
    <location>
        <begin position="86"/>
        <end position="147"/>
    </location>
</feature>
<feature type="compositionally biased region" description="Polar residues" evidence="6">
    <location>
        <begin position="86"/>
        <end position="105"/>
    </location>
</feature>
<feature type="region of interest" description="Disordered" evidence="6">
    <location>
        <begin position="319"/>
        <end position="341"/>
    </location>
</feature>
<keyword evidence="4" id="KW-0328">Glycosyltransferase</keyword>
<dbReference type="Pfam" id="PF00644">
    <property type="entry name" value="PARP"/>
    <property type="match status" value="1"/>
</dbReference>
<dbReference type="SUPFAM" id="SSF117839">
    <property type="entry name" value="WWE domain"/>
    <property type="match status" value="1"/>
</dbReference>
<reference evidence="9 10" key="1">
    <citation type="submission" date="2024-02" db="EMBL/GenBank/DDBJ databases">
        <authorList>
            <person name="Chen Y."/>
            <person name="Shah S."/>
            <person name="Dougan E. K."/>
            <person name="Thang M."/>
            <person name="Chan C."/>
        </authorList>
    </citation>
    <scope>NUCLEOTIDE SEQUENCE [LARGE SCALE GENOMIC DNA]</scope>
</reference>
<dbReference type="Gene3D" id="3.30.720.50">
    <property type="match status" value="1"/>
</dbReference>
<feature type="compositionally biased region" description="Basic residues" evidence="6">
    <location>
        <begin position="354"/>
        <end position="372"/>
    </location>
</feature>
<evidence type="ECO:0000259" key="7">
    <source>
        <dbReference type="PROSITE" id="PS50918"/>
    </source>
</evidence>
<keyword evidence="4" id="KW-0520">NAD</keyword>
<feature type="domain" description="WWE" evidence="7">
    <location>
        <begin position="673"/>
        <end position="755"/>
    </location>
</feature>
<organism evidence="9 10">
    <name type="scientific">Durusdinium trenchii</name>
    <dbReference type="NCBI Taxonomy" id="1381693"/>
    <lineage>
        <taxon>Eukaryota</taxon>
        <taxon>Sar</taxon>
        <taxon>Alveolata</taxon>
        <taxon>Dinophyceae</taxon>
        <taxon>Suessiales</taxon>
        <taxon>Symbiodiniaceae</taxon>
        <taxon>Durusdinium</taxon>
    </lineage>
</organism>
<dbReference type="EMBL" id="CAXAMN010024517">
    <property type="protein sequence ID" value="CAK9087330.1"/>
    <property type="molecule type" value="Genomic_DNA"/>
</dbReference>
<protein>
    <recommendedName>
        <fullName evidence="4">Poly [ADP-ribose] polymerase</fullName>
        <shortName evidence="4">PARP</shortName>
        <ecNumber evidence="4">2.4.2.-</ecNumber>
    </recommendedName>
</protein>
<dbReference type="Pfam" id="PF02825">
    <property type="entry name" value="WWE"/>
    <property type="match status" value="1"/>
</dbReference>
<dbReference type="InterPro" id="IPR037197">
    <property type="entry name" value="WWE_dom_sf"/>
</dbReference>
<evidence type="ECO:0000256" key="1">
    <source>
        <dbReference type="ARBA" id="ARBA00004123"/>
    </source>
</evidence>
<sequence length="1123" mass="124810">MGTVRVNKRIANCIRDLNDGGFFQTPLRLGVVARSLAKLDVENALQVLQGVADAASSDPSTHENPTAKVLLEASWLAGVDLTEAQEPQLQSPEGTAATCPNSAELPSSREATTADTAIEAEEFWPEDDEQEEADEFWPEDDEQEEDPAKLCEGKVSSPQVLPPWAQQAEEFWPEDDEQEEDPAKLCEGKVYSPQVLPPWAQQVEKREKEDDKLDQEVGSVACILVTGCAHTTVAHIVRGTFTVNGQNHARPTYKKDTKVNGLDVQLYYWDGSDDPAFCGWWFGAKVGGNDVWAYAASSTLTPPKTGWRVPSDGPVDSSFLLSATDRVGQRSGRARRPEESSWIRGSVRVSIQRVKQRRRSRSSHQSRSKADKRKREQEDEPTNPEDVAKLRGGTAASSSPKTPTIATCAAAAPVVPDQDKEQELKESSREDEVGQSAMLDVERSECTASPPKPDTEPVPEAIVPAATPKATADPDDSRSKDLAEGRGSRRSRSSSSSSYSYEYSSSSSRSRSRTVQRVKVKAESTDEIPKAAPPREQRCLTSDAEKGLTIGQMVDKQIADLQDKVTRLEQALCSERGLREAADQKFRDAVQSLEGKAGECQSLQRVLASEREKLQAAQKQVEAGHEKLHAAEKKVEAGEEKLHATEKQIEVEREKLKSAEREIEQLTSRLAEQRRISSMASSCGACWQYEENGCWHAVPPEANDQMHQAYLAYLRDPSSGNRCRTINSAGVAREVDFELMQQKRGDTNKVRQIRILPDVPKQWVSTPACLLQQTDELRQFYVEETDPRIYSQVQEILQSAGHKPGCSWIWTSTIKSVHRIENLRLWQAYKLRREALRKGLASHNVNVTPADLDLDVCGAGVLTKNQSVFDCGEPLALDVDEKILLHGTSWDNANSIVLNGFDHRTCYRCMYGEGVYFASAACKSHQYTCNCRTAGCGCKRERTLILARVALGDKYYSQETRYHQRRPPVRDGTSGATYDSIVVNPGPIKGHHNAAQLHQEFVICQMEQAYPSYVDLANFLFPDLRMNLLPMEPELLEFYHVQLLKAMEDFGTGGDFPMTTFLAHYTLARCDYMRYMLGRGWTACSAADAAIVDAVDKDLQRLDQGQVLPTEGYAKAISELLAS</sequence>
<evidence type="ECO:0000259" key="8">
    <source>
        <dbReference type="PROSITE" id="PS51059"/>
    </source>
</evidence>
<name>A0ABP0QGG2_9DINO</name>
<accession>A0ABP0QGG2</accession>
<evidence type="ECO:0000256" key="2">
    <source>
        <dbReference type="ARBA" id="ARBA00023242"/>
    </source>
</evidence>
<dbReference type="InterPro" id="IPR004170">
    <property type="entry name" value="WWE_dom"/>
</dbReference>
<dbReference type="InterPro" id="IPR012317">
    <property type="entry name" value="Poly(ADP-ribose)pol_cat_dom"/>
</dbReference>
<dbReference type="SUPFAM" id="SSF56399">
    <property type="entry name" value="ADP-ribosylation"/>
    <property type="match status" value="1"/>
</dbReference>
<comment type="caution">
    <text evidence="9">The sequence shown here is derived from an EMBL/GenBank/DDBJ whole genome shotgun (WGS) entry which is preliminary data.</text>
</comment>
<keyword evidence="5" id="KW-0175">Coiled coil</keyword>
<feature type="region of interest" description="Disordered" evidence="6">
    <location>
        <begin position="353"/>
        <end position="541"/>
    </location>
</feature>
<dbReference type="Gene3D" id="3.90.228.10">
    <property type="match status" value="1"/>
</dbReference>
<dbReference type="PANTHER" id="PTHR45740">
    <property type="entry name" value="POLY [ADP-RIBOSE] POLYMERASE"/>
    <property type="match status" value="1"/>
</dbReference>
<evidence type="ECO:0000313" key="10">
    <source>
        <dbReference type="Proteomes" id="UP001642484"/>
    </source>
</evidence>
<feature type="compositionally biased region" description="Acidic residues" evidence="6">
    <location>
        <begin position="118"/>
        <end position="145"/>
    </location>
</feature>
<dbReference type="PROSITE" id="PS51059">
    <property type="entry name" value="PARP_CATALYTIC"/>
    <property type="match status" value="1"/>
</dbReference>
<evidence type="ECO:0000313" key="9">
    <source>
        <dbReference type="EMBL" id="CAK9087330.1"/>
    </source>
</evidence>
<dbReference type="Proteomes" id="UP001642484">
    <property type="component" value="Unassembled WGS sequence"/>
</dbReference>
<feature type="compositionally biased region" description="Basic and acidic residues" evidence="6">
    <location>
        <begin position="520"/>
        <end position="541"/>
    </location>
</feature>
<dbReference type="Gene3D" id="1.10.287.1490">
    <property type="match status" value="1"/>
</dbReference>
<feature type="compositionally biased region" description="Low complexity" evidence="6">
    <location>
        <begin position="493"/>
        <end position="509"/>
    </location>
</feature>
<feature type="compositionally biased region" description="Low complexity" evidence="6">
    <location>
        <begin position="400"/>
        <end position="413"/>
    </location>
</feature>
<comment type="subcellular location">
    <subcellularLocation>
        <location evidence="1">Nucleus</location>
    </subcellularLocation>
</comment>
<evidence type="ECO:0000256" key="6">
    <source>
        <dbReference type="SAM" id="MobiDB-lite"/>
    </source>
</evidence>
<feature type="compositionally biased region" description="Basic and acidic residues" evidence="6">
    <location>
        <begin position="417"/>
        <end position="432"/>
    </location>
</feature>
<feature type="domain" description="PARP catalytic" evidence="8">
    <location>
        <begin position="768"/>
        <end position="1026"/>
    </location>
</feature>
<evidence type="ECO:0000256" key="4">
    <source>
        <dbReference type="RuleBase" id="RU362114"/>
    </source>
</evidence>
<keyword evidence="4" id="KW-0808">Transferase</keyword>
<evidence type="ECO:0000256" key="5">
    <source>
        <dbReference type="SAM" id="Coils"/>
    </source>
</evidence>
<dbReference type="InterPro" id="IPR051712">
    <property type="entry name" value="ARTD-AVP"/>
</dbReference>
<feature type="coiled-coil region" evidence="5">
    <location>
        <begin position="600"/>
        <end position="676"/>
    </location>
</feature>
<comment type="similarity">
    <text evidence="3">Belongs to the ARTD/PARP family.</text>
</comment>
<gene>
    <name evidence="9" type="ORF">CCMP2556_LOCUS42227</name>
</gene>
<keyword evidence="10" id="KW-1185">Reference proteome</keyword>
<proteinExistence type="inferred from homology"/>
<feature type="compositionally biased region" description="Basic and acidic residues" evidence="6">
    <location>
        <begin position="475"/>
        <end position="487"/>
    </location>
</feature>
<dbReference type="PROSITE" id="PS50918">
    <property type="entry name" value="WWE"/>
    <property type="match status" value="1"/>
</dbReference>